<feature type="region of interest" description="Disordered" evidence="2">
    <location>
        <begin position="208"/>
        <end position="264"/>
    </location>
</feature>
<organism evidence="4 5">
    <name type="scientific">Sciurus carolinensis</name>
    <name type="common">Eastern gray squirrel</name>
    <dbReference type="NCBI Taxonomy" id="30640"/>
    <lineage>
        <taxon>Eukaryota</taxon>
        <taxon>Metazoa</taxon>
        <taxon>Chordata</taxon>
        <taxon>Craniata</taxon>
        <taxon>Vertebrata</taxon>
        <taxon>Euteleostomi</taxon>
        <taxon>Mammalia</taxon>
        <taxon>Eutheria</taxon>
        <taxon>Euarchontoglires</taxon>
        <taxon>Glires</taxon>
        <taxon>Rodentia</taxon>
        <taxon>Sciuromorpha</taxon>
        <taxon>Sciuridae</taxon>
        <taxon>Sciurinae</taxon>
        <taxon>Sciurini</taxon>
        <taxon>Sciurus</taxon>
    </lineage>
</organism>
<feature type="region of interest" description="Disordered" evidence="2">
    <location>
        <begin position="395"/>
        <end position="457"/>
    </location>
</feature>
<keyword evidence="5" id="KW-1185">Reference proteome</keyword>
<evidence type="ECO:0000256" key="1">
    <source>
        <dbReference type="SAM" id="Coils"/>
    </source>
</evidence>
<evidence type="ECO:0000259" key="3">
    <source>
        <dbReference type="PROSITE" id="PS51848"/>
    </source>
</evidence>
<accession>A0AA41MEU8</accession>
<gene>
    <name evidence="4" type="ORF">SUZIE_108650</name>
</gene>
<evidence type="ECO:0000313" key="4">
    <source>
        <dbReference type="EMBL" id="MBZ3870581.1"/>
    </source>
</evidence>
<dbReference type="Proteomes" id="UP001166674">
    <property type="component" value="Unassembled WGS sequence"/>
</dbReference>
<dbReference type="Pfam" id="PF12130">
    <property type="entry name" value="bMERB_dom"/>
    <property type="match status" value="1"/>
</dbReference>
<feature type="domain" description="BMERB" evidence="3">
    <location>
        <begin position="468"/>
        <end position="617"/>
    </location>
</feature>
<feature type="coiled-coil region" evidence="1">
    <location>
        <begin position="543"/>
        <end position="570"/>
    </location>
</feature>
<sequence length="629" mass="70797">METPLYLPHGEVLERAEYCLVSPGGDSITSPMEMASEGCQEAEGPLGGTKSIHKDPYPIGQKDRCLTDQEQSLRGREEPGEESIRPRRQQEGRSELAEERKSGLKKLVLTQEQKTKLLDWNDFVPERVHLKTEERLSQGSPESERPGRVLKPVHPFTLPRAGKQTLPAQREAQEETRAPAVRTPAEQGAPPKSPLRLIANAIRKSLGNFFPNSEGGKKAGAKPESKTLPLGQPHTCTRSFSLRKTSSNKEGDPQSHGTHMANSTSAFFSFGSQAAQSLSLSPPDPALRAHSLPNRLSKRFPALAPPPCSKMEDVPILLEKVSLQETLPDAARVPKKGTSVFSSLKFKDKSFESFLQESKQRKDIRNLFSSHKGKVLPNDNVPSLEKLARPFRSTSLEQVAHPSPPVGDASSKHIPTGAQVTEAASSASSTTSSSADEEFESPFSLRSKEEKTLRRRRKLEKATRQLVKQEELKRLYKAQAIQRQLEEVEERQRASEIQGVRLEKALRGEADSGTQDEAQLLQEWFKLVLEKNKLMRYESELLIMAQELELEDHQSRLEQKLREKMLKEESQKDENDRNEEQKILTEMMQVIEQRDKLVDSLEEQRLKEKAEDQHFESFISSRGCQLSRT</sequence>
<evidence type="ECO:0000256" key="2">
    <source>
        <dbReference type="SAM" id="MobiDB-lite"/>
    </source>
</evidence>
<feature type="compositionally biased region" description="Basic and acidic residues" evidence="2">
    <location>
        <begin position="52"/>
        <end position="102"/>
    </location>
</feature>
<feature type="compositionally biased region" description="Polar residues" evidence="2">
    <location>
        <begin position="255"/>
        <end position="264"/>
    </location>
</feature>
<evidence type="ECO:0000313" key="5">
    <source>
        <dbReference type="Proteomes" id="UP001166674"/>
    </source>
</evidence>
<dbReference type="PANTHER" id="PTHR23167:SF39">
    <property type="entry name" value="[F-ACTIN]-MONOOXYGENASE MICAL2"/>
    <property type="match status" value="1"/>
</dbReference>
<dbReference type="EMBL" id="JAATJV010151139">
    <property type="protein sequence ID" value="MBZ3870581.1"/>
    <property type="molecule type" value="Genomic_DNA"/>
</dbReference>
<protein>
    <submittedName>
        <fullName evidence="4">MICAL C-terminal-like protein</fullName>
    </submittedName>
</protein>
<feature type="coiled-coil region" evidence="1">
    <location>
        <begin position="459"/>
        <end position="498"/>
    </location>
</feature>
<keyword evidence="1" id="KW-0175">Coiled coil</keyword>
<feature type="compositionally biased region" description="Polar residues" evidence="2">
    <location>
        <begin position="234"/>
        <end position="245"/>
    </location>
</feature>
<name>A0AA41MEU8_SCICA</name>
<proteinExistence type="predicted"/>
<dbReference type="SMART" id="SM01203">
    <property type="entry name" value="DUF3585"/>
    <property type="match status" value="1"/>
</dbReference>
<feature type="region of interest" description="Disordered" evidence="2">
    <location>
        <begin position="29"/>
        <end position="105"/>
    </location>
</feature>
<dbReference type="AlphaFoldDB" id="A0AA41MEU8"/>
<reference evidence="4" key="1">
    <citation type="submission" date="2020-03" db="EMBL/GenBank/DDBJ databases">
        <title>Studies in the Genomics of Life Span.</title>
        <authorList>
            <person name="Glass D."/>
        </authorList>
    </citation>
    <scope>NUCLEOTIDE SEQUENCE</scope>
    <source>
        <strain evidence="4">SUZIE</strain>
        <tissue evidence="4">Muscle</tissue>
    </source>
</reference>
<feature type="region of interest" description="Disordered" evidence="2">
    <location>
        <begin position="131"/>
        <end position="194"/>
    </location>
</feature>
<feature type="compositionally biased region" description="Low complexity" evidence="2">
    <location>
        <begin position="421"/>
        <end position="434"/>
    </location>
</feature>
<feature type="compositionally biased region" description="Basic and acidic residues" evidence="2">
    <location>
        <begin position="131"/>
        <end position="147"/>
    </location>
</feature>
<dbReference type="InterPro" id="IPR022735">
    <property type="entry name" value="bMERB_dom"/>
</dbReference>
<comment type="caution">
    <text evidence="4">The sequence shown here is derived from an EMBL/GenBank/DDBJ whole genome shotgun (WGS) entry which is preliminary data.</text>
</comment>
<dbReference type="InterPro" id="IPR050540">
    <property type="entry name" value="F-actin_Monoox_Mical"/>
</dbReference>
<dbReference type="PANTHER" id="PTHR23167">
    <property type="entry name" value="CALPONIN HOMOLOGY DOMAIN-CONTAINING PROTEIN DDB_G0272472-RELATED"/>
    <property type="match status" value="1"/>
</dbReference>
<feature type="compositionally biased region" description="Basic and acidic residues" evidence="2">
    <location>
        <begin position="215"/>
        <end position="225"/>
    </location>
</feature>
<dbReference type="PROSITE" id="PS51848">
    <property type="entry name" value="BMERB"/>
    <property type="match status" value="1"/>
</dbReference>